<evidence type="ECO:0000313" key="7">
    <source>
        <dbReference type="EMBL" id="CAI4013289.1"/>
    </source>
</evidence>
<keyword evidence="4 5" id="KW-0472">Membrane</keyword>
<protein>
    <submittedName>
        <fullName evidence="9">Pepsin A</fullName>
    </submittedName>
</protein>
<feature type="transmembrane region" description="Helical" evidence="5">
    <location>
        <begin position="448"/>
        <end position="468"/>
    </location>
</feature>
<dbReference type="Pfam" id="PF01490">
    <property type="entry name" value="Aa_trans"/>
    <property type="match status" value="1"/>
</dbReference>
<dbReference type="GO" id="GO:0015179">
    <property type="term" value="F:L-amino acid transmembrane transporter activity"/>
    <property type="evidence" value="ECO:0007669"/>
    <property type="project" value="TreeGrafter"/>
</dbReference>
<dbReference type="EMBL" id="CAMXCT010005791">
    <property type="protein sequence ID" value="CAI4013289.1"/>
    <property type="molecule type" value="Genomic_DNA"/>
</dbReference>
<dbReference type="InterPro" id="IPR013057">
    <property type="entry name" value="AA_transpt_TM"/>
</dbReference>
<evidence type="ECO:0000313" key="9">
    <source>
        <dbReference type="EMBL" id="CAL4800601.1"/>
    </source>
</evidence>
<feature type="transmembrane region" description="Helical" evidence="5">
    <location>
        <begin position="295"/>
        <end position="312"/>
    </location>
</feature>
<feature type="transmembrane region" description="Helical" evidence="5">
    <location>
        <begin position="251"/>
        <end position="275"/>
    </location>
</feature>
<dbReference type="Proteomes" id="UP001152797">
    <property type="component" value="Unassembled WGS sequence"/>
</dbReference>
<evidence type="ECO:0000256" key="4">
    <source>
        <dbReference type="ARBA" id="ARBA00023136"/>
    </source>
</evidence>
<comment type="subcellular location">
    <subcellularLocation>
        <location evidence="1">Membrane</location>
        <topology evidence="1">Multi-pass membrane protein</topology>
    </subcellularLocation>
</comment>
<reference evidence="7" key="1">
    <citation type="submission" date="2022-10" db="EMBL/GenBank/DDBJ databases">
        <authorList>
            <person name="Chen Y."/>
            <person name="Dougan E. K."/>
            <person name="Chan C."/>
            <person name="Rhodes N."/>
            <person name="Thang M."/>
        </authorList>
    </citation>
    <scope>NUCLEOTIDE SEQUENCE</scope>
</reference>
<name>A0A9P1GK56_9DINO</name>
<feature type="transmembrane region" description="Helical" evidence="5">
    <location>
        <begin position="211"/>
        <end position="230"/>
    </location>
</feature>
<dbReference type="PANTHER" id="PTHR22950">
    <property type="entry name" value="AMINO ACID TRANSPORTER"/>
    <property type="match status" value="1"/>
</dbReference>
<feature type="domain" description="Amino acid transporter transmembrane" evidence="6">
    <location>
        <begin position="41"/>
        <end position="465"/>
    </location>
</feature>
<feature type="transmembrane region" description="Helical" evidence="5">
    <location>
        <begin position="121"/>
        <end position="142"/>
    </location>
</feature>
<accession>A0A9P1GK56</accession>
<evidence type="ECO:0000313" key="10">
    <source>
        <dbReference type="Proteomes" id="UP001152797"/>
    </source>
</evidence>
<feature type="transmembrane region" description="Helical" evidence="5">
    <location>
        <begin position="389"/>
        <end position="410"/>
    </location>
</feature>
<evidence type="ECO:0000256" key="3">
    <source>
        <dbReference type="ARBA" id="ARBA00022989"/>
    </source>
</evidence>
<evidence type="ECO:0000256" key="5">
    <source>
        <dbReference type="SAM" id="Phobius"/>
    </source>
</evidence>
<feature type="transmembrane region" description="Helical" evidence="5">
    <location>
        <begin position="416"/>
        <end position="436"/>
    </location>
</feature>
<organism evidence="7">
    <name type="scientific">Cladocopium goreaui</name>
    <dbReference type="NCBI Taxonomy" id="2562237"/>
    <lineage>
        <taxon>Eukaryota</taxon>
        <taxon>Sar</taxon>
        <taxon>Alveolata</taxon>
        <taxon>Dinophyceae</taxon>
        <taxon>Suessiales</taxon>
        <taxon>Symbiodiniaceae</taxon>
        <taxon>Cladocopium</taxon>
    </lineage>
</organism>
<evidence type="ECO:0000259" key="6">
    <source>
        <dbReference type="Pfam" id="PF01490"/>
    </source>
</evidence>
<gene>
    <name evidence="7" type="ORF">C1SCF055_LOCUS38279</name>
</gene>
<dbReference type="PANTHER" id="PTHR22950:SF652">
    <property type="entry name" value="TRANSMEMBRANE AMINO ACID TRANSPORTER FAMILY PROTEIN"/>
    <property type="match status" value="1"/>
</dbReference>
<keyword evidence="2 5" id="KW-0812">Transmembrane</keyword>
<keyword evidence="10" id="KW-1185">Reference proteome</keyword>
<dbReference type="EMBL" id="CAMXCT030005791">
    <property type="protein sequence ID" value="CAL4800601.1"/>
    <property type="molecule type" value="Genomic_DNA"/>
</dbReference>
<proteinExistence type="predicted"/>
<keyword evidence="3 5" id="KW-1133">Transmembrane helix</keyword>
<feature type="transmembrane region" description="Helical" evidence="5">
    <location>
        <begin position="177"/>
        <end position="199"/>
    </location>
</feature>
<reference evidence="8" key="2">
    <citation type="submission" date="2024-04" db="EMBL/GenBank/DDBJ databases">
        <authorList>
            <person name="Chen Y."/>
            <person name="Shah S."/>
            <person name="Dougan E. K."/>
            <person name="Thang M."/>
            <person name="Chan C."/>
        </authorList>
    </citation>
    <scope>NUCLEOTIDE SEQUENCE [LARGE SCALE GENOMIC DNA]</scope>
</reference>
<dbReference type="OrthoDB" id="771136at2759"/>
<feature type="transmembrane region" description="Helical" evidence="5">
    <location>
        <begin position="154"/>
        <end position="170"/>
    </location>
</feature>
<feature type="transmembrane region" description="Helical" evidence="5">
    <location>
        <begin position="64"/>
        <end position="94"/>
    </location>
</feature>
<dbReference type="AlphaFoldDB" id="A0A9P1GK56"/>
<sequence length="484" mass="51973">MAESRTDGTYVMVLTEESSPRVSTGDNELSAPLLTKDVGSVSALALTMNLVNASLGSGALSLPWAAAGASMLAGVGITLLVLVLNALSNIILVVAAERLQVFDLGGVLGHLPGPWGRSLRLFFDASIWFSVGLTLVGYLVVVADALESWHLPKTYGLALGAAVALPLSFLEPKYLAFSSSLSVGANVYLVGLIAVLFSYKREEPPVEFCLVGYGPGLITMCSALMQSLIFQMCTLPMYETLKDRSVKRFSACLLSSFVFVFLLFAALCFMSLSLYGSNVSSNILQNLPQTPWGNFGRIAMGLSVLAVYPIYLESMVAPLRHAEARALRHHKPLQLPSPASSTGFDECDASREPSCNSLPLRRLSSAHLERIKMRVLGFRLWTPLRPSQLAVPLVVGASALGGTVAPHLGACNIMNGASQVAAMVGWAPGFTGLFLLDRPSAQLGLCWRGLMLLLIVFSTLMSVLGLLYTDNFIKELHCMYFIQA</sequence>
<evidence type="ECO:0000256" key="1">
    <source>
        <dbReference type="ARBA" id="ARBA00004141"/>
    </source>
</evidence>
<comment type="caution">
    <text evidence="7">The sequence shown here is derived from an EMBL/GenBank/DDBJ whole genome shotgun (WGS) entry which is preliminary data.</text>
</comment>
<dbReference type="EMBL" id="CAMXCT020005791">
    <property type="protein sequence ID" value="CAL1166664.1"/>
    <property type="molecule type" value="Genomic_DNA"/>
</dbReference>
<dbReference type="GO" id="GO:0016020">
    <property type="term" value="C:membrane"/>
    <property type="evidence" value="ECO:0007669"/>
    <property type="project" value="UniProtKB-SubCell"/>
</dbReference>
<evidence type="ECO:0000256" key="2">
    <source>
        <dbReference type="ARBA" id="ARBA00022692"/>
    </source>
</evidence>
<evidence type="ECO:0000313" key="8">
    <source>
        <dbReference type="EMBL" id="CAL1166664.1"/>
    </source>
</evidence>